<gene>
    <name evidence="2" type="ORF">ANCCAN_16965</name>
</gene>
<dbReference type="EMBL" id="JOJR01000494">
    <property type="protein sequence ID" value="RCN37143.1"/>
    <property type="molecule type" value="Genomic_DNA"/>
</dbReference>
<organism evidence="2 3">
    <name type="scientific">Ancylostoma caninum</name>
    <name type="common">Dog hookworm</name>
    <dbReference type="NCBI Taxonomy" id="29170"/>
    <lineage>
        <taxon>Eukaryota</taxon>
        <taxon>Metazoa</taxon>
        <taxon>Ecdysozoa</taxon>
        <taxon>Nematoda</taxon>
        <taxon>Chromadorea</taxon>
        <taxon>Rhabditida</taxon>
        <taxon>Rhabditina</taxon>
        <taxon>Rhabditomorpha</taxon>
        <taxon>Strongyloidea</taxon>
        <taxon>Ancylostomatidae</taxon>
        <taxon>Ancylostomatinae</taxon>
        <taxon>Ancylostoma</taxon>
    </lineage>
</organism>
<feature type="compositionally biased region" description="Polar residues" evidence="1">
    <location>
        <begin position="57"/>
        <end position="72"/>
    </location>
</feature>
<evidence type="ECO:0000313" key="3">
    <source>
        <dbReference type="Proteomes" id="UP000252519"/>
    </source>
</evidence>
<dbReference type="Proteomes" id="UP000252519">
    <property type="component" value="Unassembled WGS sequence"/>
</dbReference>
<evidence type="ECO:0000313" key="2">
    <source>
        <dbReference type="EMBL" id="RCN37143.1"/>
    </source>
</evidence>
<proteinExistence type="predicted"/>
<evidence type="ECO:0000256" key="1">
    <source>
        <dbReference type="SAM" id="MobiDB-lite"/>
    </source>
</evidence>
<name>A0A368FY66_ANCCA</name>
<dbReference type="STRING" id="29170.A0A368FY66"/>
<dbReference type="AlphaFoldDB" id="A0A368FY66"/>
<keyword evidence="3" id="KW-1185">Reference proteome</keyword>
<comment type="caution">
    <text evidence="2">The sequence shown here is derived from an EMBL/GenBank/DDBJ whole genome shotgun (WGS) entry which is preliminary data.</text>
</comment>
<reference evidence="2 3" key="1">
    <citation type="submission" date="2014-10" db="EMBL/GenBank/DDBJ databases">
        <title>Draft genome of the hookworm Ancylostoma caninum.</title>
        <authorList>
            <person name="Mitreva M."/>
        </authorList>
    </citation>
    <scope>NUCLEOTIDE SEQUENCE [LARGE SCALE GENOMIC DNA]</scope>
    <source>
        <strain evidence="2 3">Baltimore</strain>
    </source>
</reference>
<feature type="region of interest" description="Disordered" evidence="1">
    <location>
        <begin position="1"/>
        <end position="72"/>
    </location>
</feature>
<protein>
    <submittedName>
        <fullName evidence="2">Uncharacterized protein</fullName>
    </submittedName>
</protein>
<accession>A0A368FY66</accession>
<sequence length="94" mass="9962">MVSTMDEPVPTVQTPEESTDQDDQIQKLKAENRLAASEGDANGEDSTMGVDDKENGDSTSSPAVNAPTTSEDVSAGGLFVFLRYPLLFPPASEL</sequence>